<keyword evidence="4" id="KW-1185">Reference proteome</keyword>
<protein>
    <submittedName>
        <fullName evidence="3">3-oxoadipate enol-lactonase</fullName>
    </submittedName>
</protein>
<proteinExistence type="predicted"/>
<gene>
    <name evidence="3" type="ORF">HNP60_003090</name>
</gene>
<feature type="compositionally biased region" description="Basic and acidic residues" evidence="1">
    <location>
        <begin position="12"/>
        <end position="23"/>
    </location>
</feature>
<feature type="domain" description="AB hydrolase-1" evidence="2">
    <location>
        <begin position="60"/>
        <end position="284"/>
    </location>
</feature>
<dbReference type="InterPro" id="IPR000073">
    <property type="entry name" value="AB_hydrolase_1"/>
</dbReference>
<dbReference type="InterPro" id="IPR026968">
    <property type="entry name" value="PcaD/CatD"/>
</dbReference>
<reference evidence="3 4" key="1">
    <citation type="submission" date="2020-08" db="EMBL/GenBank/DDBJ databases">
        <title>Exploring microbial biodiversity for novel pathways involved in the catabolism of aromatic compounds derived from lignin.</title>
        <authorList>
            <person name="Elkins J."/>
        </authorList>
    </citation>
    <scope>NUCLEOTIDE SEQUENCE [LARGE SCALE GENOMIC DNA]</scope>
    <source>
        <strain evidence="3 4">B1D3A</strain>
    </source>
</reference>
<evidence type="ECO:0000313" key="4">
    <source>
        <dbReference type="Proteomes" id="UP001138540"/>
    </source>
</evidence>
<dbReference type="Proteomes" id="UP001138540">
    <property type="component" value="Unassembled WGS sequence"/>
</dbReference>
<dbReference type="Gene3D" id="3.40.50.1820">
    <property type="entry name" value="alpha/beta hydrolase"/>
    <property type="match status" value="1"/>
</dbReference>
<dbReference type="InterPro" id="IPR050471">
    <property type="entry name" value="AB_hydrolase"/>
</dbReference>
<name>A0ABR6NIN3_9SPHN</name>
<feature type="region of interest" description="Disordered" evidence="1">
    <location>
        <begin position="1"/>
        <end position="27"/>
    </location>
</feature>
<dbReference type="InterPro" id="IPR029058">
    <property type="entry name" value="AB_hydrolase_fold"/>
</dbReference>
<dbReference type="EMBL" id="JACHKA010000001">
    <property type="protein sequence ID" value="MBB5987116.1"/>
    <property type="molecule type" value="Genomic_DNA"/>
</dbReference>
<evidence type="ECO:0000256" key="1">
    <source>
        <dbReference type="SAM" id="MobiDB-lite"/>
    </source>
</evidence>
<sequence length="296" mass="31512">MVRQASWSASADFHRGPIEEPDRLSSPINPFSNLEENDMPFVTRDGVRLHWKLEGASSKPPIVLLNSIGTEMGMWDRAMPFMLENFLVLRTDARGHGASDASPGDYGLLCLAGDVVAVMDAAGIEQAVIAGVSLGGMIAMELALARPERVTGLALICTTATTHAQMWSDRIQRVRTEGMASIVETVMGRFLSPEFIETSPQYAETIRRSFLSTLPEGYAGCGAAIRDMALVDRLGEIGAPALVVIGTKDISTPLAGNGELLLARIAGTKLAEVSGAHISPIEAPGEVAEVLADHFG</sequence>
<dbReference type="Pfam" id="PF00561">
    <property type="entry name" value="Abhydrolase_1"/>
    <property type="match status" value="1"/>
</dbReference>
<evidence type="ECO:0000313" key="3">
    <source>
        <dbReference type="EMBL" id="MBB5987116.1"/>
    </source>
</evidence>
<evidence type="ECO:0000259" key="2">
    <source>
        <dbReference type="Pfam" id="PF00561"/>
    </source>
</evidence>
<comment type="caution">
    <text evidence="3">The sequence shown here is derived from an EMBL/GenBank/DDBJ whole genome shotgun (WGS) entry which is preliminary data.</text>
</comment>
<organism evidence="3 4">
    <name type="scientific">Sphingobium lignivorans</name>
    <dbReference type="NCBI Taxonomy" id="2735886"/>
    <lineage>
        <taxon>Bacteria</taxon>
        <taxon>Pseudomonadati</taxon>
        <taxon>Pseudomonadota</taxon>
        <taxon>Alphaproteobacteria</taxon>
        <taxon>Sphingomonadales</taxon>
        <taxon>Sphingomonadaceae</taxon>
        <taxon>Sphingobium</taxon>
    </lineage>
</organism>
<dbReference type="PRINTS" id="PR00111">
    <property type="entry name" value="ABHYDROLASE"/>
</dbReference>
<dbReference type="PANTHER" id="PTHR43433:SF5">
    <property type="entry name" value="AB HYDROLASE-1 DOMAIN-CONTAINING PROTEIN"/>
    <property type="match status" value="1"/>
</dbReference>
<dbReference type="RefSeq" id="WP_260394938.1">
    <property type="nucleotide sequence ID" value="NZ_JACHKA010000001.1"/>
</dbReference>
<dbReference type="SUPFAM" id="SSF53474">
    <property type="entry name" value="alpha/beta-Hydrolases"/>
    <property type="match status" value="1"/>
</dbReference>
<accession>A0ABR6NIN3</accession>
<dbReference type="PANTHER" id="PTHR43433">
    <property type="entry name" value="HYDROLASE, ALPHA/BETA FOLD FAMILY PROTEIN"/>
    <property type="match status" value="1"/>
</dbReference>
<dbReference type="NCBIfam" id="TIGR02427">
    <property type="entry name" value="protocat_pcaD"/>
    <property type="match status" value="1"/>
</dbReference>